<name>A0A024W5R6_PLAFA</name>
<feature type="compositionally biased region" description="Polar residues" evidence="1">
    <location>
        <begin position="268"/>
        <end position="285"/>
    </location>
</feature>
<dbReference type="eggNOG" id="ENOG502QXQU">
    <property type="taxonomic scope" value="Eukaryota"/>
</dbReference>
<reference evidence="2 3" key="2">
    <citation type="submission" date="2013-02" db="EMBL/GenBank/DDBJ databases">
        <title>The Genome Sequence of Plasmodium falciparum Tanzania (2000708).</title>
        <authorList>
            <consortium name="The Broad Institute Genome Sequencing Platform"/>
            <consortium name="The Broad Institute Genome Sequencing Center for Infectious Disease"/>
            <person name="Neafsey D."/>
            <person name="Cheeseman I."/>
            <person name="Volkman S."/>
            <person name="Adams J."/>
            <person name="Walker B."/>
            <person name="Young S.K."/>
            <person name="Zeng Q."/>
            <person name="Gargeya S."/>
            <person name="Fitzgerald M."/>
            <person name="Haas B."/>
            <person name="Abouelleil A."/>
            <person name="Alvarado L."/>
            <person name="Arachchi H.M."/>
            <person name="Berlin A.M."/>
            <person name="Chapman S.B."/>
            <person name="Dewar J."/>
            <person name="Goldberg J."/>
            <person name="Griggs A."/>
            <person name="Gujja S."/>
            <person name="Hansen M."/>
            <person name="Howarth C."/>
            <person name="Imamovic A."/>
            <person name="Larimer J."/>
            <person name="McCowan C."/>
            <person name="Murphy C."/>
            <person name="Neiman D."/>
            <person name="Pearson M."/>
            <person name="Priest M."/>
            <person name="Roberts A."/>
            <person name="Saif S."/>
            <person name="Shea T."/>
            <person name="Sisk P."/>
            <person name="Sykes S."/>
            <person name="Wortman J."/>
            <person name="Nusbaum C."/>
            <person name="Birren B."/>
        </authorList>
    </citation>
    <scope>NUCLEOTIDE SEQUENCE [LARGE SCALE GENOMIC DNA]</scope>
    <source>
        <strain evidence="3">Tanzania (2000708)</strain>
    </source>
</reference>
<evidence type="ECO:0000313" key="2">
    <source>
        <dbReference type="EMBL" id="ETW36042.1"/>
    </source>
</evidence>
<dbReference type="Proteomes" id="UP000030708">
    <property type="component" value="Unassembled WGS sequence"/>
</dbReference>
<dbReference type="AlphaFoldDB" id="A0A024W5R6"/>
<feature type="region of interest" description="Disordered" evidence="1">
    <location>
        <begin position="242"/>
        <end position="285"/>
    </location>
</feature>
<accession>A0A024W5R6</accession>
<sequence>MNIEDDENKEKKETCLSYIKKINMSEIINDEAIGKRAEYLWNLALSAVYINVKLSMKYITLIKKITKNNLLFDNICCHYCNLIYIPFYNCKITHSPNQGKATYTCLLCKRKKKINLQHLSKHKNIYPLKHSDKHKPSTSNLSNVNFFLINEIDNYEIKKNNVPLNKDDTSNTENQLSTKQENKNEDILKDDNIINKNDMYQNLSYLFRIDYGINKDDTQKGNEIYDKSIVNESEKCKSVHIENNKNDDKKNMNSESKNIKNERKRKSQNNNIAQNKNQGFPNVNMNDGFLNFNKSKKKKGKSILDIL</sequence>
<dbReference type="EMBL" id="KI926440">
    <property type="protein sequence ID" value="ETW36042.1"/>
    <property type="molecule type" value="Genomic_DNA"/>
</dbReference>
<organism evidence="2 3">
    <name type="scientific">Plasmodium falciparum Tanzania</name>
    <name type="common">2000708</name>
    <dbReference type="NCBI Taxonomy" id="1036725"/>
    <lineage>
        <taxon>Eukaryota</taxon>
        <taxon>Sar</taxon>
        <taxon>Alveolata</taxon>
        <taxon>Apicomplexa</taxon>
        <taxon>Aconoidasida</taxon>
        <taxon>Haemosporida</taxon>
        <taxon>Plasmodiidae</taxon>
        <taxon>Plasmodium</taxon>
        <taxon>Plasmodium (Laverania)</taxon>
    </lineage>
</organism>
<gene>
    <name evidence="2" type="ORF">PFTANZ_03267</name>
</gene>
<evidence type="ECO:0000256" key="1">
    <source>
        <dbReference type="SAM" id="MobiDB-lite"/>
    </source>
</evidence>
<evidence type="ECO:0000313" key="3">
    <source>
        <dbReference type="Proteomes" id="UP000030708"/>
    </source>
</evidence>
<dbReference type="OrthoDB" id="377379at2759"/>
<reference evidence="2 3" key="1">
    <citation type="submission" date="2013-02" db="EMBL/GenBank/DDBJ databases">
        <title>The Genome Annotation of Plasmodium falciparum Tanzania (2000708).</title>
        <authorList>
            <consortium name="The Broad Institute Genome Sequencing Platform"/>
            <consortium name="The Broad Institute Genome Sequencing Center for Infectious Disease"/>
            <person name="Neafsey D."/>
            <person name="Hoffman S."/>
            <person name="Volkman S."/>
            <person name="Rosenthal P."/>
            <person name="Walker B."/>
            <person name="Young S.K."/>
            <person name="Zeng Q."/>
            <person name="Gargeya S."/>
            <person name="Fitzgerald M."/>
            <person name="Haas B."/>
            <person name="Abouelleil A."/>
            <person name="Allen A.W."/>
            <person name="Alvarado L."/>
            <person name="Arachchi H.M."/>
            <person name="Berlin A.M."/>
            <person name="Chapman S.B."/>
            <person name="Gainer-Dewar J."/>
            <person name="Goldberg J."/>
            <person name="Griggs A."/>
            <person name="Gujja S."/>
            <person name="Hansen M."/>
            <person name="Howarth C."/>
            <person name="Imamovic A."/>
            <person name="Ireland A."/>
            <person name="Larimer J."/>
            <person name="McCowan C."/>
            <person name="Murphy C."/>
            <person name="Pearson M."/>
            <person name="Poon T.W."/>
            <person name="Priest M."/>
            <person name="Roberts A."/>
            <person name="Saif S."/>
            <person name="Shea T."/>
            <person name="Sisk P."/>
            <person name="Sykes S."/>
            <person name="Wortman J."/>
            <person name="Nusbaum C."/>
            <person name="Birren B."/>
        </authorList>
    </citation>
    <scope>NUCLEOTIDE SEQUENCE [LARGE SCALE GENOMIC DNA]</scope>
    <source>
        <strain evidence="3">Tanzania (2000708)</strain>
    </source>
</reference>
<protein>
    <submittedName>
        <fullName evidence="2">Uncharacterized protein</fullName>
    </submittedName>
</protein>
<feature type="compositionally biased region" description="Basic and acidic residues" evidence="1">
    <location>
        <begin position="242"/>
        <end position="261"/>
    </location>
</feature>
<proteinExistence type="predicted"/>
<feature type="region of interest" description="Disordered" evidence="1">
    <location>
        <begin position="162"/>
        <end position="183"/>
    </location>
</feature>